<proteinExistence type="inferred from homology"/>
<dbReference type="PROSITE" id="PS50206">
    <property type="entry name" value="RHODANESE_3"/>
    <property type="match status" value="1"/>
</dbReference>
<accession>A0A2G1VU51</accession>
<comment type="function">
    <text evidence="6">Catalyzes the adenylation by ATP of the carboxyl group of the C-terminal glycine of sulfur carrier protein MoaD.</text>
</comment>
<evidence type="ECO:0000256" key="1">
    <source>
        <dbReference type="ARBA" id="ARBA00009919"/>
    </source>
</evidence>
<organism evidence="14 15">
    <name type="scientific">Leeuwenhoekiella nanhaiensis</name>
    <dbReference type="NCBI Taxonomy" id="1655491"/>
    <lineage>
        <taxon>Bacteria</taxon>
        <taxon>Pseudomonadati</taxon>
        <taxon>Bacteroidota</taxon>
        <taxon>Flavobacteriia</taxon>
        <taxon>Flavobacteriales</taxon>
        <taxon>Flavobacteriaceae</taxon>
        <taxon>Leeuwenhoekiella</taxon>
    </lineage>
</organism>
<dbReference type="Pfam" id="PF00581">
    <property type="entry name" value="Rhodanese"/>
    <property type="match status" value="1"/>
</dbReference>
<dbReference type="GO" id="GO:0008146">
    <property type="term" value="F:sulfotransferase activity"/>
    <property type="evidence" value="ECO:0007669"/>
    <property type="project" value="TreeGrafter"/>
</dbReference>
<dbReference type="FunFam" id="3.40.50.720:FF:000033">
    <property type="entry name" value="Adenylyltransferase and sulfurtransferase MOCS3"/>
    <property type="match status" value="1"/>
</dbReference>
<dbReference type="SUPFAM" id="SSF69572">
    <property type="entry name" value="Activating enzymes of the ubiquitin-like proteins"/>
    <property type="match status" value="1"/>
</dbReference>
<dbReference type="InterPro" id="IPR001763">
    <property type="entry name" value="Rhodanese-like_dom"/>
</dbReference>
<comment type="catalytic activity">
    <reaction evidence="5">
        <text>[molybdopterin-synthase sulfur-carrier protein]-C-terminal Gly-Gly + ATP + H(+) = [molybdopterin-synthase sulfur-carrier protein]-C-terminal Gly-Gly-AMP + diphosphate</text>
        <dbReference type="Rhea" id="RHEA:43616"/>
        <dbReference type="Rhea" id="RHEA-COMP:12159"/>
        <dbReference type="Rhea" id="RHEA-COMP:12202"/>
        <dbReference type="ChEBI" id="CHEBI:15378"/>
        <dbReference type="ChEBI" id="CHEBI:30616"/>
        <dbReference type="ChEBI" id="CHEBI:33019"/>
        <dbReference type="ChEBI" id="CHEBI:90618"/>
        <dbReference type="ChEBI" id="CHEBI:90778"/>
        <dbReference type="EC" id="2.7.7.80"/>
    </reaction>
</comment>
<evidence type="ECO:0000313" key="14">
    <source>
        <dbReference type="EMBL" id="PHQ30261.1"/>
    </source>
</evidence>
<evidence type="ECO:0000256" key="10">
    <source>
        <dbReference type="ARBA" id="ARBA00075110"/>
    </source>
</evidence>
<evidence type="ECO:0000256" key="6">
    <source>
        <dbReference type="ARBA" id="ARBA00055169"/>
    </source>
</evidence>
<dbReference type="GO" id="GO:0061605">
    <property type="term" value="F:molybdopterin-synthase adenylyltransferase activity"/>
    <property type="evidence" value="ECO:0007669"/>
    <property type="project" value="UniProtKB-EC"/>
</dbReference>
<comment type="similarity">
    <text evidence="1">Belongs to the HesA/MoeB/ThiF family.</text>
</comment>
<reference evidence="14 15" key="1">
    <citation type="submission" date="2017-08" db="EMBL/GenBank/DDBJ databases">
        <title>The whole genome shortgun sequences of strain Leeuwenhoekiella nanhaiensis G18 from the South China Sea.</title>
        <authorList>
            <person name="Liu Q."/>
        </authorList>
    </citation>
    <scope>NUCLEOTIDE SEQUENCE [LARGE SCALE GENOMIC DNA]</scope>
    <source>
        <strain evidence="14 15">G18</strain>
    </source>
</reference>
<evidence type="ECO:0000256" key="8">
    <source>
        <dbReference type="ARBA" id="ARBA00066884"/>
    </source>
</evidence>
<keyword evidence="15" id="KW-1185">Reference proteome</keyword>
<evidence type="ECO:0000256" key="3">
    <source>
        <dbReference type="ARBA" id="ARBA00022741"/>
    </source>
</evidence>
<comment type="subunit">
    <text evidence="7">Homodimer. Forms a stable heterotetrameric complex of 2 MoeB and 2 MoaD during adenylation of MoaD.</text>
</comment>
<gene>
    <name evidence="14" type="ORF">CJ305_04670</name>
</gene>
<dbReference type="PANTHER" id="PTHR10953">
    <property type="entry name" value="UBIQUITIN-ACTIVATING ENZYME E1"/>
    <property type="match status" value="1"/>
</dbReference>
<comment type="caution">
    <text evidence="14">The sequence shown here is derived from an EMBL/GenBank/DDBJ whole genome shotgun (WGS) entry which is preliminary data.</text>
</comment>
<keyword evidence="3" id="KW-0547">Nucleotide-binding</keyword>
<dbReference type="InterPro" id="IPR045886">
    <property type="entry name" value="ThiF/MoeB/HesA"/>
</dbReference>
<evidence type="ECO:0000313" key="15">
    <source>
        <dbReference type="Proteomes" id="UP000229433"/>
    </source>
</evidence>
<evidence type="ECO:0000256" key="9">
    <source>
        <dbReference type="ARBA" id="ARBA00073635"/>
    </source>
</evidence>
<dbReference type="OrthoDB" id="9804286at2"/>
<dbReference type="InterPro" id="IPR035985">
    <property type="entry name" value="Ubiquitin-activating_enz"/>
</dbReference>
<keyword evidence="2" id="KW-0808">Transferase</keyword>
<dbReference type="Gene3D" id="3.40.250.10">
    <property type="entry name" value="Rhodanese-like domain"/>
    <property type="match status" value="1"/>
</dbReference>
<evidence type="ECO:0000256" key="5">
    <source>
        <dbReference type="ARBA" id="ARBA00052218"/>
    </source>
</evidence>
<name>A0A2G1VU51_9FLAO</name>
<dbReference type="GO" id="GO:0005524">
    <property type="term" value="F:ATP binding"/>
    <property type="evidence" value="ECO:0007669"/>
    <property type="project" value="UniProtKB-KW"/>
</dbReference>
<feature type="domain" description="Rhodanese" evidence="13">
    <location>
        <begin position="259"/>
        <end position="347"/>
    </location>
</feature>
<dbReference type="GO" id="GO:0008641">
    <property type="term" value="F:ubiquitin-like modifier activating enzyme activity"/>
    <property type="evidence" value="ECO:0007669"/>
    <property type="project" value="InterPro"/>
</dbReference>
<dbReference type="GO" id="GO:0005829">
    <property type="term" value="C:cytosol"/>
    <property type="evidence" value="ECO:0007669"/>
    <property type="project" value="TreeGrafter"/>
</dbReference>
<sequence>MSRYQRQIILPQIGENGQHKLAESRVLVIGAGGLGCALLPYLAASGVGKLGIVDGDRIEESNLHRQVLYAAKDVGRFKAEIAKERLEEQNPDCAIEVTTEFLSGKNALALFADFDVIVDATDRIGVRYLINDAAVLTQKPVVYGSIHRFEGQVSVFNYENGPTYRCLFPHAVEAPSCAEAGVLGTAVGLIGMLQAQEVMKIILGTGRVLSGELLIYNCLNATQERFQFAKKETPQITETFYKKEHLKEAIQTLNFHPELLEMGIFIDVRQSDEQPRLQMPRLIEIPLGELETARQQLDQNETYYVFCQSGKRAKLAVEQMRDRGFTRVTALQEGAREVANALRKSLVD</sequence>
<dbReference type="PANTHER" id="PTHR10953:SF102">
    <property type="entry name" value="ADENYLYLTRANSFERASE AND SULFURTRANSFERASE MOCS3"/>
    <property type="match status" value="1"/>
</dbReference>
<evidence type="ECO:0000256" key="7">
    <source>
        <dbReference type="ARBA" id="ARBA00063809"/>
    </source>
</evidence>
<dbReference type="Gene3D" id="3.40.50.720">
    <property type="entry name" value="NAD(P)-binding Rossmann-like Domain"/>
    <property type="match status" value="1"/>
</dbReference>
<keyword evidence="4" id="KW-0067">ATP-binding</keyword>
<protein>
    <recommendedName>
        <fullName evidence="9">Molybdopterin-synthase adenylyltransferase</fullName>
        <ecNumber evidence="8">2.7.7.80</ecNumber>
    </recommendedName>
    <alternativeName>
        <fullName evidence="12">MoaD protein adenylase</fullName>
    </alternativeName>
    <alternativeName>
        <fullName evidence="10">Molybdopterin-converting factor subunit 1 adenylase</fullName>
    </alternativeName>
    <alternativeName>
        <fullName evidence="11">Sulfur carrier protein MoaD adenylyltransferase</fullName>
    </alternativeName>
</protein>
<dbReference type="AlphaFoldDB" id="A0A2G1VU51"/>
<dbReference type="CDD" id="cd00757">
    <property type="entry name" value="ThiF_MoeB_HesA_family"/>
    <property type="match status" value="1"/>
</dbReference>
<evidence type="ECO:0000256" key="4">
    <source>
        <dbReference type="ARBA" id="ARBA00022840"/>
    </source>
</evidence>
<dbReference type="Pfam" id="PF00899">
    <property type="entry name" value="ThiF"/>
    <property type="match status" value="1"/>
</dbReference>
<evidence type="ECO:0000256" key="12">
    <source>
        <dbReference type="ARBA" id="ARBA00078531"/>
    </source>
</evidence>
<dbReference type="InterPro" id="IPR000594">
    <property type="entry name" value="ThiF_NAD_FAD-bd"/>
</dbReference>
<dbReference type="CDD" id="cd00158">
    <property type="entry name" value="RHOD"/>
    <property type="match status" value="1"/>
</dbReference>
<dbReference type="RefSeq" id="WP_099645095.1">
    <property type="nucleotide sequence ID" value="NZ_KZ319288.1"/>
</dbReference>
<dbReference type="GO" id="GO:0004792">
    <property type="term" value="F:thiosulfate-cyanide sulfurtransferase activity"/>
    <property type="evidence" value="ECO:0007669"/>
    <property type="project" value="TreeGrafter"/>
</dbReference>
<evidence type="ECO:0000256" key="2">
    <source>
        <dbReference type="ARBA" id="ARBA00022679"/>
    </source>
</evidence>
<evidence type="ECO:0000256" key="11">
    <source>
        <dbReference type="ARBA" id="ARBA00075328"/>
    </source>
</evidence>
<dbReference type="EC" id="2.7.7.80" evidence="8"/>
<dbReference type="InterPro" id="IPR036873">
    <property type="entry name" value="Rhodanese-like_dom_sf"/>
</dbReference>
<dbReference type="EMBL" id="NQXA01000002">
    <property type="protein sequence ID" value="PHQ30261.1"/>
    <property type="molecule type" value="Genomic_DNA"/>
</dbReference>
<evidence type="ECO:0000259" key="13">
    <source>
        <dbReference type="PROSITE" id="PS50206"/>
    </source>
</evidence>
<dbReference type="Proteomes" id="UP000229433">
    <property type="component" value="Unassembled WGS sequence"/>
</dbReference>